<dbReference type="InterPro" id="IPR003043">
    <property type="entry name" value="Uropor_MeTrfase_CS"/>
</dbReference>
<dbReference type="InterPro" id="IPR006366">
    <property type="entry name" value="CobA/CysG_C"/>
</dbReference>
<accession>A0A915YIG6</accession>
<evidence type="ECO:0000256" key="7">
    <source>
        <dbReference type="ARBA" id="ARBA00025705"/>
    </source>
</evidence>
<dbReference type="Gene3D" id="3.30.950.10">
    <property type="entry name" value="Methyltransferase, Cobalt-precorrin-4 Transmethylase, Domain 2"/>
    <property type="match status" value="1"/>
</dbReference>
<dbReference type="GO" id="GO:0032259">
    <property type="term" value="P:methylation"/>
    <property type="evidence" value="ECO:0007669"/>
    <property type="project" value="UniProtKB-KW"/>
</dbReference>
<evidence type="ECO:0000256" key="5">
    <source>
        <dbReference type="ARBA" id="ARBA00022691"/>
    </source>
</evidence>
<gene>
    <name evidence="9" type="ORF">AsAng_0045600</name>
</gene>
<reference evidence="9" key="1">
    <citation type="submission" date="2022-09" db="EMBL/GenBank/DDBJ databases">
        <title>Aureispira anguillicida sp. nov., isolated from Leptocephalus of Japanese eel Anguilla japonica.</title>
        <authorList>
            <person name="Yuasa K."/>
            <person name="Mekata T."/>
            <person name="Ikunari K."/>
        </authorList>
    </citation>
    <scope>NUCLEOTIDE SEQUENCE</scope>
    <source>
        <strain evidence="9">EL160426</strain>
    </source>
</reference>
<keyword evidence="6" id="KW-0627">Porphyrin biosynthesis</keyword>
<dbReference type="GO" id="GO:0019354">
    <property type="term" value="P:siroheme biosynthetic process"/>
    <property type="evidence" value="ECO:0007669"/>
    <property type="project" value="InterPro"/>
</dbReference>
<evidence type="ECO:0000256" key="4">
    <source>
        <dbReference type="ARBA" id="ARBA00022679"/>
    </source>
</evidence>
<dbReference type="InterPro" id="IPR014776">
    <property type="entry name" value="4pyrrole_Mease_sub2"/>
</dbReference>
<dbReference type="NCBIfam" id="TIGR01469">
    <property type="entry name" value="cobA_cysG_Cterm"/>
    <property type="match status" value="1"/>
</dbReference>
<dbReference type="AlphaFoldDB" id="A0A915YIG6"/>
<dbReference type="KEGG" id="aup:AsAng_0045600"/>
<dbReference type="NCBIfam" id="NF004790">
    <property type="entry name" value="PRK06136.1"/>
    <property type="match status" value="1"/>
</dbReference>
<proteinExistence type="inferred from homology"/>
<organism evidence="9 10">
    <name type="scientific">Aureispira anguillae</name>
    <dbReference type="NCBI Taxonomy" id="2864201"/>
    <lineage>
        <taxon>Bacteria</taxon>
        <taxon>Pseudomonadati</taxon>
        <taxon>Bacteroidota</taxon>
        <taxon>Saprospiria</taxon>
        <taxon>Saprospirales</taxon>
        <taxon>Saprospiraceae</taxon>
        <taxon>Aureispira</taxon>
    </lineage>
</organism>
<evidence type="ECO:0000259" key="8">
    <source>
        <dbReference type="Pfam" id="PF00590"/>
    </source>
</evidence>
<dbReference type="InterPro" id="IPR014777">
    <property type="entry name" value="4pyrrole_Mease_sub1"/>
</dbReference>
<evidence type="ECO:0000256" key="2">
    <source>
        <dbReference type="ARBA" id="ARBA00012162"/>
    </source>
</evidence>
<comment type="pathway">
    <text evidence="7">Porphyrin-containing compound metabolism; siroheme biosynthesis; precorrin-2 from uroporphyrinogen III: step 1/1.</text>
</comment>
<dbReference type="EMBL" id="AP026867">
    <property type="protein sequence ID" value="BDS13798.1"/>
    <property type="molecule type" value="Genomic_DNA"/>
</dbReference>
<dbReference type="Pfam" id="PF00590">
    <property type="entry name" value="TP_methylase"/>
    <property type="match status" value="1"/>
</dbReference>
<dbReference type="CDD" id="cd11642">
    <property type="entry name" value="SUMT"/>
    <property type="match status" value="1"/>
</dbReference>
<evidence type="ECO:0000256" key="6">
    <source>
        <dbReference type="ARBA" id="ARBA00023244"/>
    </source>
</evidence>
<dbReference type="SUPFAM" id="SSF53790">
    <property type="entry name" value="Tetrapyrrole methylase"/>
    <property type="match status" value="1"/>
</dbReference>
<name>A0A915YIG6_9BACT</name>
<dbReference type="RefSeq" id="WP_264789049.1">
    <property type="nucleotide sequence ID" value="NZ_AP026867.1"/>
</dbReference>
<sequence>MKRIKNQPKITLIGAGPGSADLITVRGLRALRTADVVLYDALANAELLNNVPKNALKIDVGKRANKHRFTQSEINLMAVGYAFSHGHVVRLKGGDPFIFGRGQEELQYAEAFNIETVVVPGVSSSTALAALQQVPLTHREYSQSFWVLTGTTKYGELPSDFSLAAQSNSTLVVLMGLKKLAEITSLLRKHRKHDTPVMVIQNGSLANEKVAIGTIKNIAKSVHEKNIQTPAIIVIGEVVGLHPTLARDYAIATALKN</sequence>
<dbReference type="PROSITE" id="PS00839">
    <property type="entry name" value="SUMT_1"/>
    <property type="match status" value="1"/>
</dbReference>
<dbReference type="PANTHER" id="PTHR45790:SF3">
    <property type="entry name" value="S-ADENOSYL-L-METHIONINE-DEPENDENT UROPORPHYRINOGEN III METHYLTRANSFERASE, CHLOROPLASTIC"/>
    <property type="match status" value="1"/>
</dbReference>
<dbReference type="InterPro" id="IPR035996">
    <property type="entry name" value="4pyrrol_Methylase_sf"/>
</dbReference>
<feature type="domain" description="Tetrapyrrole methylase" evidence="8">
    <location>
        <begin position="9"/>
        <end position="218"/>
    </location>
</feature>
<evidence type="ECO:0000313" key="9">
    <source>
        <dbReference type="EMBL" id="BDS13798.1"/>
    </source>
</evidence>
<dbReference type="GO" id="GO:0004851">
    <property type="term" value="F:uroporphyrin-III C-methyltransferase activity"/>
    <property type="evidence" value="ECO:0007669"/>
    <property type="project" value="UniProtKB-EC"/>
</dbReference>
<dbReference type="EC" id="2.1.1.107" evidence="2"/>
<dbReference type="FunFam" id="3.40.1010.10:FF:000001">
    <property type="entry name" value="Siroheme synthase"/>
    <property type="match status" value="1"/>
</dbReference>
<keyword evidence="5" id="KW-0949">S-adenosyl-L-methionine</keyword>
<keyword evidence="10" id="KW-1185">Reference proteome</keyword>
<protein>
    <recommendedName>
        <fullName evidence="2">uroporphyrinogen-III C-methyltransferase</fullName>
        <ecNumber evidence="2">2.1.1.107</ecNumber>
    </recommendedName>
</protein>
<dbReference type="PANTHER" id="PTHR45790">
    <property type="entry name" value="SIROHEME SYNTHASE-RELATED"/>
    <property type="match status" value="1"/>
</dbReference>
<dbReference type="Proteomes" id="UP001060919">
    <property type="component" value="Chromosome"/>
</dbReference>
<dbReference type="Gene3D" id="3.40.1010.10">
    <property type="entry name" value="Cobalt-precorrin-4 Transmethylase, Domain 1"/>
    <property type="match status" value="1"/>
</dbReference>
<comment type="similarity">
    <text evidence="1">Belongs to the precorrin methyltransferase family.</text>
</comment>
<evidence type="ECO:0000256" key="1">
    <source>
        <dbReference type="ARBA" id="ARBA00005879"/>
    </source>
</evidence>
<keyword evidence="3" id="KW-0489">Methyltransferase</keyword>
<evidence type="ECO:0000313" key="10">
    <source>
        <dbReference type="Proteomes" id="UP001060919"/>
    </source>
</evidence>
<keyword evidence="4" id="KW-0808">Transferase</keyword>
<dbReference type="InterPro" id="IPR050161">
    <property type="entry name" value="Siro_Cobalamin_biosynth"/>
</dbReference>
<evidence type="ECO:0000256" key="3">
    <source>
        <dbReference type="ARBA" id="ARBA00022603"/>
    </source>
</evidence>
<dbReference type="InterPro" id="IPR000878">
    <property type="entry name" value="4pyrrol_Mease"/>
</dbReference>